<keyword evidence="2 6" id="KW-0808">Transferase</keyword>
<feature type="domain" description="Carbohydrate kinase PfkB" evidence="7">
    <location>
        <begin position="15"/>
        <end position="306"/>
    </location>
</feature>
<protein>
    <submittedName>
        <fullName evidence="8">Sugar kinase</fullName>
    </submittedName>
</protein>
<dbReference type="PRINTS" id="PR00990">
    <property type="entry name" value="RIBOKINASE"/>
</dbReference>
<dbReference type="SUPFAM" id="SSF53613">
    <property type="entry name" value="Ribokinase-like"/>
    <property type="match status" value="1"/>
</dbReference>
<evidence type="ECO:0000256" key="3">
    <source>
        <dbReference type="ARBA" id="ARBA00022741"/>
    </source>
</evidence>
<dbReference type="GO" id="GO:0005524">
    <property type="term" value="F:ATP binding"/>
    <property type="evidence" value="ECO:0007669"/>
    <property type="project" value="UniProtKB-KW"/>
</dbReference>
<comment type="similarity">
    <text evidence="1 6">Belongs to the carbohydrate kinase PfkB family.</text>
</comment>
<evidence type="ECO:0000256" key="1">
    <source>
        <dbReference type="ARBA" id="ARBA00010688"/>
    </source>
</evidence>
<dbReference type="Proteomes" id="UP000297983">
    <property type="component" value="Unassembled WGS sequence"/>
</dbReference>
<keyword evidence="3" id="KW-0547">Nucleotide-binding</keyword>
<keyword evidence="4 6" id="KW-0418">Kinase</keyword>
<evidence type="ECO:0000256" key="2">
    <source>
        <dbReference type="ARBA" id="ARBA00022679"/>
    </source>
</evidence>
<dbReference type="PANTHER" id="PTHR43085">
    <property type="entry name" value="HEXOKINASE FAMILY MEMBER"/>
    <property type="match status" value="1"/>
</dbReference>
<comment type="caution">
    <text evidence="8">The sequence shown here is derived from an EMBL/GenBank/DDBJ whole genome shotgun (WGS) entry which is preliminary data.</text>
</comment>
<accession>A0A4R9B0H0</accession>
<evidence type="ECO:0000256" key="6">
    <source>
        <dbReference type="RuleBase" id="RU003704"/>
    </source>
</evidence>
<proteinExistence type="inferred from homology"/>
<sequence>MIEGVPSNGDHLGGVVTFGETMGLFRDPVPGMLALSRHVQLGMGGAESNVAIALSRLGTPVTWLGRVGRDSLGDLIRRELAAEGVNTVVIVDDDAPTGLMIKERRMASATRVWYYRAGSAGSRLEPADIPEDLIRGAGLLHVTGITPALSESAAQATRHAMRIAREAGVLVSFDLNYRSKLWGAAEARHTYLDLIGLADVVFAGESEAAIAVGVTGSVAETARRLGDLGPKQVIIKLGEHGCFASVNEVSYEQAAVTVTVEDTVGAGDGFVAGYLSELQRGSPVAVRLVTAVSVGAFACTVAGDWEGMPFRSELGLLGATEPVIR</sequence>
<dbReference type="AlphaFoldDB" id="A0A4R9B0H0"/>
<keyword evidence="5" id="KW-0067">ATP-binding</keyword>
<organism evidence="8 9">
    <name type="scientific">Cryobacterium gelidum</name>
    <dbReference type="NCBI Taxonomy" id="1259164"/>
    <lineage>
        <taxon>Bacteria</taxon>
        <taxon>Bacillati</taxon>
        <taxon>Actinomycetota</taxon>
        <taxon>Actinomycetes</taxon>
        <taxon>Micrococcales</taxon>
        <taxon>Microbacteriaceae</taxon>
        <taxon>Cryobacterium</taxon>
    </lineage>
</organism>
<evidence type="ECO:0000313" key="8">
    <source>
        <dbReference type="EMBL" id="TFD73609.1"/>
    </source>
</evidence>
<gene>
    <name evidence="8" type="ORF">E3T50_01365</name>
</gene>
<dbReference type="Gene3D" id="3.40.1190.20">
    <property type="match status" value="1"/>
</dbReference>
<evidence type="ECO:0000259" key="7">
    <source>
        <dbReference type="Pfam" id="PF00294"/>
    </source>
</evidence>
<dbReference type="InterPro" id="IPR002139">
    <property type="entry name" value="Ribo/fructo_kinase"/>
</dbReference>
<dbReference type="RefSeq" id="WP_134550221.1">
    <property type="nucleotide sequence ID" value="NZ_SOHL01000003.1"/>
</dbReference>
<dbReference type="InterPro" id="IPR029056">
    <property type="entry name" value="Ribokinase-like"/>
</dbReference>
<dbReference type="InterPro" id="IPR002173">
    <property type="entry name" value="Carboh/pur_kinase_PfkB_CS"/>
</dbReference>
<evidence type="ECO:0000256" key="5">
    <source>
        <dbReference type="ARBA" id="ARBA00022840"/>
    </source>
</evidence>
<dbReference type="GO" id="GO:0008865">
    <property type="term" value="F:fructokinase activity"/>
    <property type="evidence" value="ECO:0007669"/>
    <property type="project" value="UniProtKB-ARBA"/>
</dbReference>
<dbReference type="PROSITE" id="PS00584">
    <property type="entry name" value="PFKB_KINASES_2"/>
    <property type="match status" value="1"/>
</dbReference>
<dbReference type="InterPro" id="IPR050306">
    <property type="entry name" value="PfkB_Carbo_kinase"/>
</dbReference>
<evidence type="ECO:0000256" key="4">
    <source>
        <dbReference type="ARBA" id="ARBA00022777"/>
    </source>
</evidence>
<dbReference type="EMBL" id="SOHL01000003">
    <property type="protein sequence ID" value="TFD73609.1"/>
    <property type="molecule type" value="Genomic_DNA"/>
</dbReference>
<dbReference type="Pfam" id="PF00294">
    <property type="entry name" value="PfkB"/>
    <property type="match status" value="1"/>
</dbReference>
<name>A0A4R9B0H0_9MICO</name>
<evidence type="ECO:0000313" key="9">
    <source>
        <dbReference type="Proteomes" id="UP000297983"/>
    </source>
</evidence>
<keyword evidence="9" id="KW-1185">Reference proteome</keyword>
<reference evidence="8 9" key="1">
    <citation type="submission" date="2019-03" db="EMBL/GenBank/DDBJ databases">
        <title>Genomics of glacier-inhabiting Cryobacterium strains.</title>
        <authorList>
            <person name="Liu Q."/>
            <person name="Xin Y.-H."/>
        </authorList>
    </citation>
    <scope>NUCLEOTIDE SEQUENCE [LARGE SCALE GENOMIC DNA]</scope>
    <source>
        <strain evidence="8 9">Hz16</strain>
    </source>
</reference>
<dbReference type="PANTHER" id="PTHR43085:SF1">
    <property type="entry name" value="PSEUDOURIDINE KINASE-RELATED"/>
    <property type="match status" value="1"/>
</dbReference>
<dbReference type="GO" id="GO:0006000">
    <property type="term" value="P:fructose metabolic process"/>
    <property type="evidence" value="ECO:0007669"/>
    <property type="project" value="UniProtKB-ARBA"/>
</dbReference>
<dbReference type="InterPro" id="IPR011611">
    <property type="entry name" value="PfkB_dom"/>
</dbReference>
<dbReference type="CDD" id="cd01166">
    <property type="entry name" value="KdgK"/>
    <property type="match status" value="1"/>
</dbReference>